<dbReference type="Gene3D" id="3.40.50.720">
    <property type="entry name" value="NAD(P)-binding Rossmann-like Domain"/>
    <property type="match status" value="1"/>
</dbReference>
<reference evidence="1 2" key="1">
    <citation type="journal article" date="2020" name="Int. J. Syst. Evol. Microbiol.">
        <title>Reclassification of Streptomyces castelarensis and Streptomyces sporoclivatus as later heterotypic synonyms of Streptomyces antimycoticus.</title>
        <authorList>
            <person name="Komaki H."/>
            <person name="Tamura T."/>
        </authorList>
    </citation>
    <scope>NUCLEOTIDE SEQUENCE [LARGE SCALE GENOMIC DNA]</scope>
    <source>
        <strain evidence="1 2">NBRC 100767</strain>
    </source>
</reference>
<dbReference type="Proteomes" id="UP000463951">
    <property type="component" value="Chromosome"/>
</dbReference>
<accession>A0A499V285</accession>
<gene>
    <name evidence="1" type="ORF">SSPO_096580</name>
</gene>
<evidence type="ECO:0000313" key="2">
    <source>
        <dbReference type="Proteomes" id="UP000463951"/>
    </source>
</evidence>
<dbReference type="AlphaFoldDB" id="A0A499V285"/>
<organism evidence="1 2">
    <name type="scientific">Streptomyces antimycoticus</name>
    <dbReference type="NCBI Taxonomy" id="68175"/>
    <lineage>
        <taxon>Bacteria</taxon>
        <taxon>Bacillati</taxon>
        <taxon>Actinomycetota</taxon>
        <taxon>Actinomycetes</taxon>
        <taxon>Kitasatosporales</taxon>
        <taxon>Streptomycetaceae</taxon>
        <taxon>Streptomyces</taxon>
        <taxon>Streptomyces violaceusniger group</taxon>
    </lineage>
</organism>
<protein>
    <recommendedName>
        <fullName evidence="3">SDR family oxidoreductase</fullName>
    </recommendedName>
</protein>
<dbReference type="SUPFAM" id="SSF51735">
    <property type="entry name" value="NAD(P)-binding Rossmann-fold domains"/>
    <property type="match status" value="1"/>
</dbReference>
<dbReference type="EMBL" id="AP019620">
    <property type="protein sequence ID" value="BBJ46940.1"/>
    <property type="molecule type" value="Genomic_DNA"/>
</dbReference>
<dbReference type="InterPro" id="IPR036291">
    <property type="entry name" value="NAD(P)-bd_dom_sf"/>
</dbReference>
<name>A0A499V285_9ACTN</name>
<evidence type="ECO:0008006" key="3">
    <source>
        <dbReference type="Google" id="ProtNLM"/>
    </source>
</evidence>
<evidence type="ECO:0000313" key="1">
    <source>
        <dbReference type="EMBL" id="BBJ46940.1"/>
    </source>
</evidence>
<proteinExistence type="predicted"/>
<sequence length="267" mass="28940">MKVVVFDDGGLIGVETALWVRDHGHEVDVISAPEGLHSLGREEIAAALHDCAVVIDLSCQPSLAGGTLTENQGPVVDGENLARSWLCSTSGLLRAEKAAGVKHHVSLSVVGVDRIRSEGVFRVLQAQESLVQRSGTSYSILRAMQMFESAEDMATAGTEDWIVWVPPVEVRPVALTDVAMLLAHTAVSRPLIGVHEIAGPEKFRLDAFIRAALPAHLEYRRVFTDVRSPFFGARLRPSDLLPGAGAFIAQTTYREWFTSRPAPDIPS</sequence>